<dbReference type="KEGG" id="ccin:107268166"/>
<comment type="similarity">
    <text evidence="1">Belongs to the serine protease inhibitor-like (TIL domain-containing) family.</text>
</comment>
<dbReference type="InterPro" id="IPR036084">
    <property type="entry name" value="Ser_inhib-like_sf"/>
</dbReference>
<dbReference type="GeneID" id="107268166"/>
<dbReference type="PANTHER" id="PTHR23259">
    <property type="entry name" value="RIDDLE"/>
    <property type="match status" value="1"/>
</dbReference>
<feature type="signal peptide" evidence="4">
    <location>
        <begin position="1"/>
        <end position="18"/>
    </location>
</feature>
<dbReference type="RefSeq" id="XP_015596137.1">
    <property type="nucleotide sequence ID" value="XM_015740651.2"/>
</dbReference>
<organism evidence="6 7">
    <name type="scientific">Cephus cinctus</name>
    <name type="common">Wheat stem sawfly</name>
    <dbReference type="NCBI Taxonomy" id="211228"/>
    <lineage>
        <taxon>Eukaryota</taxon>
        <taxon>Metazoa</taxon>
        <taxon>Ecdysozoa</taxon>
        <taxon>Arthropoda</taxon>
        <taxon>Hexapoda</taxon>
        <taxon>Insecta</taxon>
        <taxon>Pterygota</taxon>
        <taxon>Neoptera</taxon>
        <taxon>Endopterygota</taxon>
        <taxon>Hymenoptera</taxon>
        <taxon>Cephoidea</taxon>
        <taxon>Cephidae</taxon>
        <taxon>Cephus</taxon>
    </lineage>
</organism>
<dbReference type="InterPro" id="IPR051368">
    <property type="entry name" value="SerProtInhib-TIL_Domain"/>
</dbReference>
<feature type="chain" id="PRO_5042545931" evidence="4">
    <location>
        <begin position="19"/>
        <end position="85"/>
    </location>
</feature>
<evidence type="ECO:0000256" key="3">
    <source>
        <dbReference type="ARBA" id="ARBA00023157"/>
    </source>
</evidence>
<keyword evidence="2" id="KW-0646">Protease inhibitor</keyword>
<keyword evidence="6" id="KW-1185">Reference proteome</keyword>
<evidence type="ECO:0000259" key="5">
    <source>
        <dbReference type="Pfam" id="PF01826"/>
    </source>
</evidence>
<dbReference type="Pfam" id="PF01826">
    <property type="entry name" value="TIL"/>
    <property type="match status" value="1"/>
</dbReference>
<proteinExistence type="inferred from homology"/>
<keyword evidence="4" id="KW-0732">Signal</keyword>
<evidence type="ECO:0000256" key="4">
    <source>
        <dbReference type="SAM" id="SignalP"/>
    </source>
</evidence>
<name>A0AAJ7FKD4_CEPCN</name>
<dbReference type="Proteomes" id="UP000694920">
    <property type="component" value="Unplaced"/>
</dbReference>
<dbReference type="InterPro" id="IPR002919">
    <property type="entry name" value="TIL_dom"/>
</dbReference>
<sequence>MQSLIFTIALLLAASCMAVSPHPCPKNSEFKECGTPCRATCTYKPGICVKRCEIGCFCVKGYILKNNSTFTCIKEEDCCQYILVE</sequence>
<keyword evidence="3" id="KW-1015">Disulfide bond</keyword>
<dbReference type="CDD" id="cd19941">
    <property type="entry name" value="TIL"/>
    <property type="match status" value="1"/>
</dbReference>
<protein>
    <submittedName>
        <fullName evidence="7">Cysteine-rich venom protein 6</fullName>
    </submittedName>
</protein>
<dbReference type="SUPFAM" id="SSF57567">
    <property type="entry name" value="Serine protease inhibitors"/>
    <property type="match status" value="1"/>
</dbReference>
<evidence type="ECO:0000256" key="1">
    <source>
        <dbReference type="ARBA" id="ARBA00007611"/>
    </source>
</evidence>
<evidence type="ECO:0000256" key="2">
    <source>
        <dbReference type="ARBA" id="ARBA00022690"/>
    </source>
</evidence>
<gene>
    <name evidence="7" type="primary">LOC107268166</name>
</gene>
<dbReference type="PANTHER" id="PTHR23259:SF70">
    <property type="entry name" value="ACCESSORY GLAND PROTEIN ACP62F-RELATED"/>
    <property type="match status" value="1"/>
</dbReference>
<dbReference type="Gene3D" id="2.10.25.10">
    <property type="entry name" value="Laminin"/>
    <property type="match status" value="1"/>
</dbReference>
<reference evidence="7" key="1">
    <citation type="submission" date="2025-08" db="UniProtKB">
        <authorList>
            <consortium name="RefSeq"/>
        </authorList>
    </citation>
    <scope>IDENTIFICATION</scope>
</reference>
<dbReference type="AlphaFoldDB" id="A0AAJ7FKD4"/>
<feature type="domain" description="TIL" evidence="5">
    <location>
        <begin position="24"/>
        <end position="78"/>
    </location>
</feature>
<dbReference type="GO" id="GO:0030414">
    <property type="term" value="F:peptidase inhibitor activity"/>
    <property type="evidence" value="ECO:0007669"/>
    <property type="project" value="UniProtKB-KW"/>
</dbReference>
<evidence type="ECO:0000313" key="7">
    <source>
        <dbReference type="RefSeq" id="XP_015596137.1"/>
    </source>
</evidence>
<accession>A0AAJ7FKD4</accession>
<evidence type="ECO:0000313" key="6">
    <source>
        <dbReference type="Proteomes" id="UP000694920"/>
    </source>
</evidence>